<gene>
    <name evidence="1" type="ORF">SAMN05421858_4243</name>
</gene>
<accession>A0A1N7EH92</accession>
<name>A0A1N7EH92_9EURY</name>
<sequence>MLEDIEVLVLDLLALGTFLAEVGDLSILSKR</sequence>
<reference evidence="2" key="1">
    <citation type="submission" date="2017-01" db="EMBL/GenBank/DDBJ databases">
        <authorList>
            <person name="Varghese N."/>
            <person name="Submissions S."/>
        </authorList>
    </citation>
    <scope>NUCLEOTIDE SEQUENCE [LARGE SCALE GENOMIC DNA]</scope>
    <source>
        <strain evidence="2">CGMCC 1.7737</strain>
    </source>
</reference>
<protein>
    <submittedName>
        <fullName evidence="1">Uncharacterized protein</fullName>
    </submittedName>
</protein>
<keyword evidence="2" id="KW-1185">Reference proteome</keyword>
<dbReference type="EMBL" id="FTNO01000006">
    <property type="protein sequence ID" value="SIR87437.1"/>
    <property type="molecule type" value="Genomic_DNA"/>
</dbReference>
<proteinExistence type="predicted"/>
<evidence type="ECO:0000313" key="2">
    <source>
        <dbReference type="Proteomes" id="UP000186914"/>
    </source>
</evidence>
<organism evidence="1 2">
    <name type="scientific">Haladaptatus litoreus</name>
    <dbReference type="NCBI Taxonomy" id="553468"/>
    <lineage>
        <taxon>Archaea</taxon>
        <taxon>Methanobacteriati</taxon>
        <taxon>Methanobacteriota</taxon>
        <taxon>Stenosarchaea group</taxon>
        <taxon>Halobacteria</taxon>
        <taxon>Halobacteriales</taxon>
        <taxon>Haladaptataceae</taxon>
        <taxon>Haladaptatus</taxon>
    </lineage>
</organism>
<dbReference type="Proteomes" id="UP000186914">
    <property type="component" value="Unassembled WGS sequence"/>
</dbReference>
<dbReference type="AlphaFoldDB" id="A0A1N7EH92"/>
<evidence type="ECO:0000313" key="1">
    <source>
        <dbReference type="EMBL" id="SIR87437.1"/>
    </source>
</evidence>